<proteinExistence type="predicted"/>
<feature type="non-terminal residue" evidence="1">
    <location>
        <position position="1"/>
    </location>
</feature>
<feature type="non-terminal residue" evidence="1">
    <location>
        <position position="141"/>
    </location>
</feature>
<protein>
    <submittedName>
        <fullName evidence="1">Uncharacterized protein</fullName>
    </submittedName>
</protein>
<dbReference type="Proteomes" id="UP001066276">
    <property type="component" value="Chromosome 3_1"/>
</dbReference>
<name>A0AAV7U5K1_PLEWA</name>
<dbReference type="EMBL" id="JANPWB010000005">
    <property type="protein sequence ID" value="KAJ1183369.1"/>
    <property type="molecule type" value="Genomic_DNA"/>
</dbReference>
<sequence length="141" mass="14698">AGCLTGDCGCLYTEPWRPLPGLEVTQETVSFIQSLTLPLVYLDSVTVSMGLCCVSRVSPCLPGSVTCLQPASLSAVSAGLGGGSRRPARTSLLSVSRVAAASLRSVSVSFFHSQVPLLAQRGQLLACCLSCRRLSHSSRLG</sequence>
<keyword evidence="2" id="KW-1185">Reference proteome</keyword>
<evidence type="ECO:0000313" key="2">
    <source>
        <dbReference type="Proteomes" id="UP001066276"/>
    </source>
</evidence>
<evidence type="ECO:0000313" key="1">
    <source>
        <dbReference type="EMBL" id="KAJ1183369.1"/>
    </source>
</evidence>
<accession>A0AAV7U5K1</accession>
<organism evidence="1 2">
    <name type="scientific">Pleurodeles waltl</name>
    <name type="common">Iberian ribbed newt</name>
    <dbReference type="NCBI Taxonomy" id="8319"/>
    <lineage>
        <taxon>Eukaryota</taxon>
        <taxon>Metazoa</taxon>
        <taxon>Chordata</taxon>
        <taxon>Craniata</taxon>
        <taxon>Vertebrata</taxon>
        <taxon>Euteleostomi</taxon>
        <taxon>Amphibia</taxon>
        <taxon>Batrachia</taxon>
        <taxon>Caudata</taxon>
        <taxon>Salamandroidea</taxon>
        <taxon>Salamandridae</taxon>
        <taxon>Pleurodelinae</taxon>
        <taxon>Pleurodeles</taxon>
    </lineage>
</organism>
<reference evidence="1" key="1">
    <citation type="journal article" date="2022" name="bioRxiv">
        <title>Sequencing and chromosome-scale assembly of the giantPleurodeles waltlgenome.</title>
        <authorList>
            <person name="Brown T."/>
            <person name="Elewa A."/>
            <person name="Iarovenko S."/>
            <person name="Subramanian E."/>
            <person name="Araus A.J."/>
            <person name="Petzold A."/>
            <person name="Susuki M."/>
            <person name="Suzuki K.-i.T."/>
            <person name="Hayashi T."/>
            <person name="Toyoda A."/>
            <person name="Oliveira C."/>
            <person name="Osipova E."/>
            <person name="Leigh N.D."/>
            <person name="Simon A."/>
            <person name="Yun M.H."/>
        </authorList>
    </citation>
    <scope>NUCLEOTIDE SEQUENCE</scope>
    <source>
        <strain evidence="1">20211129_DDA</strain>
        <tissue evidence="1">Liver</tissue>
    </source>
</reference>
<dbReference type="AlphaFoldDB" id="A0AAV7U5K1"/>
<comment type="caution">
    <text evidence="1">The sequence shown here is derived from an EMBL/GenBank/DDBJ whole genome shotgun (WGS) entry which is preliminary data.</text>
</comment>
<gene>
    <name evidence="1" type="ORF">NDU88_000191</name>
</gene>